<sequence length="185" mass="20885">MSKSLRQKIAHAINSIRSPSTSSHNNSNSKISACCSVSKPKDYEYISYESKVASSKNDYVDLSECHSWSLSCSKDSGISFGTNVSSISTSNENFHQFQSTRILSDDSNSRLSLSDLSSIANDQMNISNFDVTAWHTIPTSFECCHCHCHHQTNADALRNPTNNYLYYPQQHHDQRTKNQIFPFIF</sequence>
<dbReference type="EMBL" id="CAJNRF010006859">
    <property type="protein sequence ID" value="CAF2085354.1"/>
    <property type="molecule type" value="Genomic_DNA"/>
</dbReference>
<dbReference type="Proteomes" id="UP000663866">
    <property type="component" value="Unassembled WGS sequence"/>
</dbReference>
<dbReference type="EMBL" id="CAJOBF010000711">
    <property type="protein sequence ID" value="CAF3857899.1"/>
    <property type="molecule type" value="Genomic_DNA"/>
</dbReference>
<evidence type="ECO:0000313" key="4">
    <source>
        <dbReference type="EMBL" id="CAF3857899.1"/>
    </source>
</evidence>
<dbReference type="Proteomes" id="UP000663856">
    <property type="component" value="Unassembled WGS sequence"/>
</dbReference>
<dbReference type="Proteomes" id="UP000663842">
    <property type="component" value="Unassembled WGS sequence"/>
</dbReference>
<evidence type="ECO:0000313" key="3">
    <source>
        <dbReference type="EMBL" id="CAF3813522.1"/>
    </source>
</evidence>
<gene>
    <name evidence="3" type="ORF">OVN521_LOCUS4593</name>
    <name evidence="4" type="ORF">UXM345_LOCUS8209</name>
    <name evidence="1" type="ORF">WKI299_LOCUS17020</name>
    <name evidence="2" type="ORF">XDN619_LOCUS36735</name>
</gene>
<dbReference type="AlphaFoldDB" id="A0A816SE71"/>
<evidence type="ECO:0000313" key="6">
    <source>
        <dbReference type="Proteomes" id="UP000663866"/>
    </source>
</evidence>
<organism evidence="1 5">
    <name type="scientific">Rotaria magnacalcarata</name>
    <dbReference type="NCBI Taxonomy" id="392030"/>
    <lineage>
        <taxon>Eukaryota</taxon>
        <taxon>Metazoa</taxon>
        <taxon>Spiralia</taxon>
        <taxon>Gnathifera</taxon>
        <taxon>Rotifera</taxon>
        <taxon>Eurotatoria</taxon>
        <taxon>Bdelloidea</taxon>
        <taxon>Philodinida</taxon>
        <taxon>Philodinidae</taxon>
        <taxon>Rotaria</taxon>
    </lineage>
</organism>
<name>A0A816SE71_9BILA</name>
<keyword evidence="6" id="KW-1185">Reference proteome</keyword>
<reference evidence="1" key="1">
    <citation type="submission" date="2021-02" db="EMBL/GenBank/DDBJ databases">
        <authorList>
            <person name="Nowell W R."/>
        </authorList>
    </citation>
    <scope>NUCLEOTIDE SEQUENCE</scope>
</reference>
<comment type="caution">
    <text evidence="1">The sequence shown here is derived from an EMBL/GenBank/DDBJ whole genome shotgun (WGS) entry which is preliminary data.</text>
</comment>
<protein>
    <submittedName>
        <fullName evidence="1">Uncharacterized protein</fullName>
    </submittedName>
</protein>
<evidence type="ECO:0000313" key="2">
    <source>
        <dbReference type="EMBL" id="CAF2266817.1"/>
    </source>
</evidence>
<evidence type="ECO:0000313" key="5">
    <source>
        <dbReference type="Proteomes" id="UP000663856"/>
    </source>
</evidence>
<evidence type="ECO:0000313" key="1">
    <source>
        <dbReference type="EMBL" id="CAF2085354.1"/>
    </source>
</evidence>
<dbReference type="Proteomes" id="UP000663887">
    <property type="component" value="Unassembled WGS sequence"/>
</dbReference>
<dbReference type="EMBL" id="CAJOBG010000430">
    <property type="protein sequence ID" value="CAF3813522.1"/>
    <property type="molecule type" value="Genomic_DNA"/>
</dbReference>
<proteinExistence type="predicted"/>
<dbReference type="EMBL" id="CAJNRG010018962">
    <property type="protein sequence ID" value="CAF2266817.1"/>
    <property type="molecule type" value="Genomic_DNA"/>
</dbReference>
<accession>A0A816SE71</accession>